<keyword evidence="3" id="KW-0227">DNA damage</keyword>
<dbReference type="Pfam" id="PF00454">
    <property type="entry name" value="PI3_PI4_kinase"/>
    <property type="match status" value="1"/>
</dbReference>
<dbReference type="InterPro" id="IPR036940">
    <property type="entry name" value="PI3/4_kinase_cat_sf"/>
</dbReference>
<proteinExistence type="predicted"/>
<dbReference type="GO" id="GO:0000723">
    <property type="term" value="P:telomere maintenance"/>
    <property type="evidence" value="ECO:0007669"/>
    <property type="project" value="TreeGrafter"/>
</dbReference>
<dbReference type="Pfam" id="PF20500">
    <property type="entry name" value="DNA-PKcs_N"/>
    <property type="match status" value="2"/>
</dbReference>
<dbReference type="PROSITE" id="PS50290">
    <property type="entry name" value="PI3_4_KINASE_3"/>
    <property type="match status" value="1"/>
</dbReference>
<evidence type="ECO:0000256" key="3">
    <source>
        <dbReference type="ARBA" id="ARBA00022763"/>
    </source>
</evidence>
<feature type="domain" description="FATC" evidence="7">
    <location>
        <begin position="3680"/>
        <end position="3712"/>
    </location>
</feature>
<dbReference type="InterPro" id="IPR000403">
    <property type="entry name" value="PI3/4_kinase_cat_dom"/>
</dbReference>
<dbReference type="GO" id="GO:0005634">
    <property type="term" value="C:nucleus"/>
    <property type="evidence" value="ECO:0007669"/>
    <property type="project" value="UniProtKB-SubCell"/>
</dbReference>
<dbReference type="GO" id="GO:0004677">
    <property type="term" value="F:DNA-dependent protein kinase activity"/>
    <property type="evidence" value="ECO:0007669"/>
    <property type="project" value="InterPro"/>
</dbReference>
<evidence type="ECO:0000256" key="1">
    <source>
        <dbReference type="ARBA" id="ARBA00004123"/>
    </source>
</evidence>
<dbReference type="Gene3D" id="1.25.10.10">
    <property type="entry name" value="Leucine-rich Repeat Variant"/>
    <property type="match status" value="1"/>
</dbReference>
<keyword evidence="2" id="KW-0418">Kinase</keyword>
<feature type="compositionally biased region" description="Low complexity" evidence="5">
    <location>
        <begin position="2387"/>
        <end position="2397"/>
    </location>
</feature>
<dbReference type="SMART" id="SM00146">
    <property type="entry name" value="PI3Kc"/>
    <property type="match status" value="1"/>
</dbReference>
<dbReference type="Pfam" id="PF08163">
    <property type="entry name" value="DNAPKcs_CC3"/>
    <property type="match status" value="1"/>
</dbReference>
<dbReference type="Gene3D" id="3.30.1010.10">
    <property type="entry name" value="Phosphatidylinositol 3-kinase Catalytic Subunit, Chain A, domain 4"/>
    <property type="match status" value="1"/>
</dbReference>
<dbReference type="InterPro" id="IPR037706">
    <property type="entry name" value="DNA-PK_dom"/>
</dbReference>
<dbReference type="InterPro" id="IPR046803">
    <property type="entry name" value="DNAPKcs_CC1-2"/>
</dbReference>
<dbReference type="PANTHER" id="PTHR11139">
    <property type="entry name" value="ATAXIA TELANGIECTASIA MUTATED ATM -RELATED"/>
    <property type="match status" value="1"/>
</dbReference>
<dbReference type="Proteomes" id="UP000332933">
    <property type="component" value="Unassembled WGS sequence"/>
</dbReference>
<evidence type="ECO:0000259" key="7">
    <source>
        <dbReference type="PROSITE" id="PS51190"/>
    </source>
</evidence>
<protein>
    <submittedName>
        <fullName evidence="9">Aste57867_25263 protein</fullName>
    </submittedName>
</protein>
<name>A0A485LSM5_9STRA</name>
<dbReference type="InterPro" id="IPR011009">
    <property type="entry name" value="Kinase-like_dom_sf"/>
</dbReference>
<dbReference type="CDD" id="cd05172">
    <property type="entry name" value="PIKKc_DNA-PK"/>
    <property type="match status" value="1"/>
</dbReference>
<keyword evidence="2" id="KW-0723">Serine/threonine-protein kinase</keyword>
<dbReference type="SMART" id="SM01343">
    <property type="entry name" value="FATC"/>
    <property type="match status" value="1"/>
</dbReference>
<feature type="region of interest" description="Disordered" evidence="5">
    <location>
        <begin position="2387"/>
        <end position="2411"/>
    </location>
</feature>
<comment type="subcellular location">
    <subcellularLocation>
        <location evidence="1">Nucleus</location>
    </subcellularLocation>
</comment>
<dbReference type="GO" id="GO:0006303">
    <property type="term" value="P:double-strand break repair via nonhomologous end joining"/>
    <property type="evidence" value="ECO:0007669"/>
    <property type="project" value="InterPro"/>
</dbReference>
<evidence type="ECO:0000256" key="5">
    <source>
        <dbReference type="SAM" id="MobiDB-lite"/>
    </source>
</evidence>
<evidence type="ECO:0000313" key="10">
    <source>
        <dbReference type="Proteomes" id="UP000332933"/>
    </source>
</evidence>
<dbReference type="SUPFAM" id="SSF56112">
    <property type="entry name" value="Protein kinase-like (PK-like)"/>
    <property type="match status" value="1"/>
</dbReference>
<dbReference type="Pfam" id="PF20502">
    <property type="entry name" value="DNAPKcs_CC1-2"/>
    <property type="match status" value="1"/>
</dbReference>
<evidence type="ECO:0000256" key="2">
    <source>
        <dbReference type="ARBA" id="ARBA00022527"/>
    </source>
</evidence>
<evidence type="ECO:0000313" key="8">
    <source>
        <dbReference type="EMBL" id="KAF0682626.1"/>
    </source>
</evidence>
<dbReference type="OrthoDB" id="381190at2759"/>
<dbReference type="SMART" id="SM01344">
    <property type="entry name" value="NUC194"/>
    <property type="match status" value="1"/>
</dbReference>
<dbReference type="InterPro" id="IPR003152">
    <property type="entry name" value="FATC_dom"/>
</dbReference>
<reference evidence="9 10" key="1">
    <citation type="submission" date="2019-03" db="EMBL/GenBank/DDBJ databases">
        <authorList>
            <person name="Gaulin E."/>
            <person name="Dumas B."/>
        </authorList>
    </citation>
    <scope>NUCLEOTIDE SEQUENCE [LARGE SCALE GENOMIC DNA]</scope>
    <source>
        <strain evidence="9">CBS 568.67</strain>
    </source>
</reference>
<dbReference type="InterPro" id="IPR012582">
    <property type="entry name" value="DNAPKcs_CC3"/>
</dbReference>
<dbReference type="SUPFAM" id="SSF48371">
    <property type="entry name" value="ARM repeat"/>
    <property type="match status" value="3"/>
</dbReference>
<reference evidence="8" key="2">
    <citation type="submission" date="2019-06" db="EMBL/GenBank/DDBJ databases">
        <title>Genomics analysis of Aphanomyces spp. identifies a new class of oomycete effector associated with host adaptation.</title>
        <authorList>
            <person name="Gaulin E."/>
        </authorList>
    </citation>
    <scope>NUCLEOTIDE SEQUENCE</scope>
    <source>
        <strain evidence="8">CBS 578.67</strain>
    </source>
</reference>
<dbReference type="InterPro" id="IPR050517">
    <property type="entry name" value="DDR_Repair_Kinase"/>
</dbReference>
<evidence type="ECO:0000313" key="9">
    <source>
        <dbReference type="EMBL" id="VFU01889.1"/>
    </source>
</evidence>
<dbReference type="EMBL" id="CAADRA010007537">
    <property type="protein sequence ID" value="VFU01889.1"/>
    <property type="molecule type" value="Genomic_DNA"/>
</dbReference>
<gene>
    <name evidence="9" type="primary">Aste57867_25263</name>
    <name evidence="8" type="ORF">As57867_025185</name>
    <name evidence="9" type="ORF">ASTE57867_25263</name>
</gene>
<sequence>MSSASSRLKDVDRTLHQLNDFASVKDVDVDKDTIESVVLALFRRATRCVAESRVAAELCCSRLFHGKQKGSALTLLDIMQFQDMGSGKTFGTLLSLLLDHLLSFLRDLHDPLKHAISGHVERIVNVSCTILATNTLSSKCRSTAGELAKYVVKNYSPPSTSIQVHSLVDRLMNELKSSKTTQTVKGVILEFLGVILRKYPEETSSCREVVRQWIETALEKQFSSNSPGNGLPIPTASNILDKDMQIISGSFLCLTEILVGETYDKDKRDTLFTWIHMTLATSMAGNLSRLAIVKSCLVLLGKHMHMFSENIQSGDPYQFYSLILHCCSSSNKKIRKPAFACLDSVFEIIAEGLVVDVAQNKKHFNRFLKDFLSCLTEKLSDDKASISLAGLGNFASIIPAFMGVEALPKIHARLVKYGEDIMAMRDGLRFKWLLLCRYTTCYGRFVQKLQSPNTSVQNFAVSLVCRILDTYPTSAIYIKVQAELALLSIWSAFPDAETMRRIMQHGMLLTISTQVNPSPTEILYHPDTGLPDTRFLYEYEILWRNCLQRLKGTPLGKLMVDVMMETILDILGRLDLRYRLKAEKTAQDTSEYEPLVRRDQTIALNMTEFCERWLKSVNHLFQPWIPRFIKWILTNSKELPLISAFYRLATVISDSLTIELSITKSLCDEYVEFVLDVSTAMKQYRDELLITTSLFVLATPAQLVNFSSLVPALKQALILGVSHHDTAVAALSTLKKWRQVQPDVIVPFYPALLPLFAPYLNDANEGTIFQVQVLRFLGRLGGHCRFVVEDREPDVHNSAPLDFTLTLDRVHANISLEDLLHQTMELALASIDRAVKSSACEAYHAMILYLCGKTATLPRSQNNASEKSVYYSHWEAIFPSLLKLAADSDTITRSLFDPLLSQLVRWFSGISSIYPFEAQNFLDTLIHGLSSVDNGGIRDLSAKSLATFLKYAGKQPASSLFSAHSLFERLFALCCHPSITYRLGVALAIEHMYRDFREDQNMVDVYVLTITKHLLLALKTEKSNSLAPLQLALDHMEKIIMKCASILQAENTLRIELGGPECLSLESFTTWLFSNIASSTPTFRKRCLSLFVSLSRMVGLTGSCKEWLKKYLKSHSMVELLDIFAPRELITFCFQAGMKSVWYDTLAASIECYVWACTPALGNQSLIADSILFDNTQQRKRGLDPTEQLHGSHRVLAAATTFLSSNDRPSPSRNRAFEGICRLITVALEHASLVPVLHNQILQSCLLSDEFLRLVVLARIDPKEVNLLEMADTSTWVNLCREFLKCPQLTFANTLNKYIITSPSYAYSNLFSMNVDLAARICSVYYELNQIKYWPSAQQQQIAQEFAALAIDMKRTTTLTPLQDEIARSAMQTALELGWKLVNFILQDTTENYLLFKPTFDSALLDQSIWFEVVSGLMLHIQRHPNFVHILHTILQENVKPTDSLAPFVVEFANFALSSENSEQSLVVGTLHQILCNFKCDVSLNLSDCANRVKSLLMDAFKSASLKTEVMQCIPDLLHFSSQYTQPLVEGISHLIVHDFPLKSSDVPKDTLAFETFELLFRSFLMVVVKSGHVEFLKTLFQSFKEKKEHIFYFDIQEALGSFCFEMPSTRVLDSCKQILSMLFDFMLEEYTRTILLRQVFVPLVNRLNESETVKLYSTEIFGTSVIQYLMTIVTNDTSSTISITLAFGALEVLYECLSGDAIRQLINPVFAPAPAKGNELTMRLCKTASQKISSPDQQSAVAAYRCLLVTVRKTQTQEKFYTQLLFADSIWPKIMDETRTYSFETQTNSFSKSFLSNSNKKSKWKHSFKNIGISTQFLEGSSLSQSVSSTSAVDLETAIIESEDDETLEMDILNMHPCMIPLMQTIKTMEILFEGQWTASQMPGWIEKLWFNLTTNTSSSVRLFLCKVVLNRPALFKSYSAKFVAPLVDLMLNVPKIDEFHYILRDVCHLLLDTWDVETVDTDLSQFVNRLITVSPNTSTAILRDNLYIIESFLSRYPSQCRFIDMDAIVHMINTFGEGKEETSKHVSGMQITAVLLNMAFISPQPVNSYEYLIRNCCSRLEMALLSRMTSTHKTTPQLAADIAGILLKFIHSTTFQSSIEMQLKSYFQESKPDRFLLCLKQVMANFPAMLDESMLNRLMSILPRIWIQDSLSLCTLDILYLSSLPEAELFRCVRHHLPRLLRHNNTEVPLRLLDLVIKLWPGLPDENKTALLTGESSVILAFESELCHMKVLDFLITTNRLDIPSVHKSLLQGLTDANIQVRDKCFEFWETRLPGSCDQRLLELFSTMYHQQTTEEWVRYAPRMWLALCSSSVENAQLLFNNALSSTASFEHMQIDTAWERRTQTVLTPMFSQDAQALQSQPIQLYEAGVIKATQDPVWSQTQSQHFSSTQESTTALRTSQGTKNTRFSKSIDASLDESEDRTKTFFQDRASRAKRFELAKLQQEKHKGTSVSLFREYRVGEFPDIQIPRMDIIRPLVALASSHAGTASLLFSSLLSAILPTLPASTQLQVFTQIENLLEQSQQNSFFVSSLHQAYLTLLRHPSTLMLAPDVIGATTISSRNFVSGQRILEEILIRATDDAILLQAWNQLHHVLQMVHNEPYLIAVSSQNCTVPETSLALEAQLKGDIVAALKLYKDTEDKYETMDGAISVSVTERQRWKSEQYQCLEILNKWDVLLEDVQTLNLWQQKEPFLEKHMEYFLEASISQNEKEVLKSVLSECQQDNDKEKYILSRFPDLMCCINLQSQLFNETQAVVEHFYTTCLNQWNSMPVAHQYRQLERLPNIVYLEEIARSVKSQDYDLSTIMKWQPILPSLQEDNLKTWSSYNLIRNLGLDVFVTTMGNVHRLDDMTQRDIAAIRVHTKLSYAEAAVEYNVLALAGRLLTEYRSICNEANLPKLNIHMVRVYAAQVSRLANRQLQAAVNIDGDARQRILTQVSNYYGALTRLFENEEVLDFIPTMPHASQVELYNWQARALKESSDFHREHGDAALAAKLEVESFEILKYQTAKCTEITSMHFVFIEYLDKCIERSPAATHFVEQFVHTVLFGMSMADKSCSGYFPRLLGLVKEHIVLLPMLKEKLKTVPLWTCLHWSAQIMALIEEHSSPFGDFILTLLQQMATEYPRALYYDYRQSRESIPDVESNVRFHRLSALLTDAQLDQFVAALQGLHHPEIRFKEALRYLTEVVDTKSPGEASKIIATTMSKLLDESTTILGQRIGSYNRQWLQKNRKQIETMLGTQGQLTSKATLQTAKGWLSQSFQVMPGKYGIDRQWKSNLSDFSDWLVQLDPVNFRIELPGQYTKRWAKPDPSTHTYILSCDPQLMVLPSKQLPKRIAFHASDEKTYLFLVKVWIIHIGGEDLRLDQRIEQLFDVMNSILQQNAHCTQRHLMTRTYKVIPMTQTIGLVEWLQNTTTLKTIVEEEMTVKKKVNLLQTAPGQLYEGLWAKQRGKTYGQKIACAPEASVAQTLSDAHALLSPDFLRRRLVSMGKTTEAFFKLRETFEASLASFNGCAYVLGIGDRHLDNFLLDQTSGAVVGIDFGISFGSGASMLPVPELVPFRFTRQLQGVMQPYNAKLLFQQDLAAVLDALRGQQQRIDSVMRVFLNEPLLEWQVPVKKTQKGEHESASTMWMPQLKMDLARRKLRGEHVVHILHDELQLNAHVAPVLNRFHQILPAPSDILKHSVLSPVDQAKALIDVATNPNVLGRMFHGWSPWA</sequence>
<dbReference type="PROSITE" id="PS51190">
    <property type="entry name" value="FATC"/>
    <property type="match status" value="1"/>
</dbReference>
<accession>A0A485LSM5</accession>
<evidence type="ECO:0000259" key="6">
    <source>
        <dbReference type="PROSITE" id="PS50290"/>
    </source>
</evidence>
<dbReference type="InterPro" id="IPR045581">
    <property type="entry name" value="DNAPKcs_CC5"/>
</dbReference>
<feature type="compositionally biased region" description="Polar residues" evidence="5">
    <location>
        <begin position="2398"/>
        <end position="2411"/>
    </location>
</feature>
<keyword evidence="4" id="KW-0539">Nucleus</keyword>
<dbReference type="Gene3D" id="1.10.1070.11">
    <property type="entry name" value="Phosphatidylinositol 3-/4-kinase, catalytic domain"/>
    <property type="match status" value="1"/>
</dbReference>
<dbReference type="InterPro" id="IPR016024">
    <property type="entry name" value="ARM-type_fold"/>
</dbReference>
<evidence type="ECO:0000256" key="4">
    <source>
        <dbReference type="ARBA" id="ARBA00023242"/>
    </source>
</evidence>
<organism evidence="9 10">
    <name type="scientific">Aphanomyces stellatus</name>
    <dbReference type="NCBI Taxonomy" id="120398"/>
    <lineage>
        <taxon>Eukaryota</taxon>
        <taxon>Sar</taxon>
        <taxon>Stramenopiles</taxon>
        <taxon>Oomycota</taxon>
        <taxon>Saprolegniomycetes</taxon>
        <taxon>Saprolegniales</taxon>
        <taxon>Verrucalvaceae</taxon>
        <taxon>Aphanomyces</taxon>
    </lineage>
</organism>
<keyword evidence="2" id="KW-0808">Transferase</keyword>
<feature type="domain" description="PI3K/PI4K catalytic" evidence="6">
    <location>
        <begin position="3317"/>
        <end position="3649"/>
    </location>
</feature>
<dbReference type="EMBL" id="VJMH01007511">
    <property type="protein sequence ID" value="KAF0682626.1"/>
    <property type="molecule type" value="Genomic_DNA"/>
</dbReference>
<keyword evidence="10" id="KW-1185">Reference proteome</keyword>
<dbReference type="Pfam" id="PF02260">
    <property type="entry name" value="FATC"/>
    <property type="match status" value="1"/>
</dbReference>
<dbReference type="InterPro" id="IPR011989">
    <property type="entry name" value="ARM-like"/>
</dbReference>
<dbReference type="InterPro" id="IPR046804">
    <property type="entry name" value="DNA-PKcs_N"/>
</dbReference>
<dbReference type="Pfam" id="PF19704">
    <property type="entry name" value="DNAPKcs_CC5"/>
    <property type="match status" value="2"/>
</dbReference>
<dbReference type="PANTHER" id="PTHR11139:SF68">
    <property type="entry name" value="DNA-DEPENDENT PROTEIN KINASE CATALYTIC SUBUNIT"/>
    <property type="match status" value="1"/>
</dbReference>